<reference evidence="2 3" key="2">
    <citation type="journal article" date="2012" name="Proc. Natl. Acad. Sci. U.S.A.">
        <title>Gain and loss of multiple functionally related, horizontally transferred genes in the reduced genomes of two microsporidian parasites.</title>
        <authorList>
            <person name="Pombert J.-F."/>
            <person name="Selman M."/>
            <person name="Burki F."/>
            <person name="Bardell F.T."/>
            <person name="Farinelli L."/>
            <person name="Solter L.F."/>
            <person name="Whitman D.W."/>
            <person name="Weiss L.M."/>
            <person name="Corradi N."/>
            <person name="Keeling P.J."/>
        </authorList>
    </citation>
    <scope>NUCLEOTIDE SEQUENCE [LARGE SCALE GENOMIC DNA]</scope>
    <source>
        <strain evidence="2 3">ATCC 50506</strain>
    </source>
</reference>
<feature type="compositionally biased region" description="Acidic residues" evidence="1">
    <location>
        <begin position="200"/>
        <end position="210"/>
    </location>
</feature>
<organism evidence="2 3">
    <name type="scientific">Encephalitozoon intestinalis (strain ATCC 50506)</name>
    <name type="common">Microsporidian parasite</name>
    <name type="synonym">Septata intestinalis</name>
    <dbReference type="NCBI Taxonomy" id="876142"/>
    <lineage>
        <taxon>Eukaryota</taxon>
        <taxon>Fungi</taxon>
        <taxon>Fungi incertae sedis</taxon>
        <taxon>Microsporidia</taxon>
        <taxon>Unikaryonidae</taxon>
        <taxon>Encephalitozoon</taxon>
    </lineage>
</organism>
<protein>
    <submittedName>
        <fullName evidence="2">Uncharacterized protein</fullName>
    </submittedName>
</protein>
<dbReference type="OrthoDB" id="2194604at2759"/>
<dbReference type="HOGENOM" id="CLU_943425_0_0_1"/>
<dbReference type="GeneID" id="9698041"/>
<evidence type="ECO:0000313" key="2">
    <source>
        <dbReference type="EMBL" id="ADM11862.1"/>
    </source>
</evidence>
<evidence type="ECO:0000256" key="1">
    <source>
        <dbReference type="SAM" id="MobiDB-lite"/>
    </source>
</evidence>
<accession>E0S827</accession>
<feature type="region of interest" description="Disordered" evidence="1">
    <location>
        <begin position="161"/>
        <end position="286"/>
    </location>
</feature>
<dbReference type="AlphaFoldDB" id="E0S827"/>
<feature type="compositionally biased region" description="Basic and acidic residues" evidence="1">
    <location>
        <begin position="161"/>
        <end position="184"/>
    </location>
</feature>
<dbReference type="EMBL" id="CP001948">
    <property type="protein sequence ID" value="ADM11862.1"/>
    <property type="molecule type" value="Genomic_DNA"/>
</dbReference>
<dbReference type="VEuPathDB" id="MicrosporidiaDB:Eint_070990"/>
<feature type="compositionally biased region" description="Basic and acidic residues" evidence="1">
    <location>
        <begin position="230"/>
        <end position="244"/>
    </location>
</feature>
<feature type="compositionally biased region" description="Basic residues" evidence="1">
    <location>
        <begin position="216"/>
        <end position="229"/>
    </location>
</feature>
<gene>
    <name evidence="2" type="ORF">Eint_070990</name>
</gene>
<name>E0S827_ENCIT</name>
<evidence type="ECO:0000313" key="3">
    <source>
        <dbReference type="Proteomes" id="UP000002313"/>
    </source>
</evidence>
<sequence length="286" mass="34167">MNVYILLHLGMVVSRMGIAIKSMMSGRYLNLRTLRLEPVDKRRREDYVFGYDWNRNVPYGFKLYTREGYLTVDSKYRRMTIYRGHKRRGKDIPSGFEFHFVSPTKCKSIVIGHDSGLCMADVGREVKFKECMPPGRESLEFRFQIKVFRDRCEYLEKSRRGLHGDRDKDGEKDTKEKDQEERISSETTDDEEPGCKKNLEEDEKKEEEEREEKKEKTKKKEKKKKKHREPKSDEESLEEFMEHVRFKKPRIKKKMKRLGSRFKKKLAKSLLKVDKKKKKSRDSSTS</sequence>
<feature type="compositionally biased region" description="Basic residues" evidence="1">
    <location>
        <begin position="245"/>
        <end position="267"/>
    </location>
</feature>
<reference evidence="2 3" key="1">
    <citation type="journal article" date="2010" name="Nat. Commun.">
        <title>The complete sequence of the smallest known nuclear genome from the microsporidian Encephalitozoon intestinalis.</title>
        <authorList>
            <person name="Corradi N."/>
            <person name="Pombert J.-F."/>
            <person name="Farinelli L."/>
            <person name="Didier E.S."/>
            <person name="Keeling P.J."/>
        </authorList>
    </citation>
    <scope>NUCLEOTIDE SEQUENCE [LARGE SCALE GENOMIC DNA]</scope>
    <source>
        <strain evidence="2 3">ATCC 50506</strain>
    </source>
</reference>
<dbReference type="KEGG" id="ein:Eint_070990"/>
<proteinExistence type="predicted"/>
<dbReference type="RefSeq" id="XP_003073222.1">
    <property type="nucleotide sequence ID" value="XM_003073176.1"/>
</dbReference>
<dbReference type="Proteomes" id="UP000002313">
    <property type="component" value="Chromosome VII"/>
</dbReference>
<keyword evidence="3" id="KW-1185">Reference proteome</keyword>